<gene>
    <name evidence="1" type="ORF">V5E97_29450</name>
</gene>
<proteinExistence type="predicted"/>
<evidence type="ECO:0000313" key="1">
    <source>
        <dbReference type="EMBL" id="XBH02427.1"/>
    </source>
</evidence>
<accession>A0AAU7CBA6</accession>
<protein>
    <submittedName>
        <fullName evidence="1">Uncharacterized protein</fullName>
    </submittedName>
</protein>
<reference evidence="1" key="1">
    <citation type="submission" date="2024-05" db="EMBL/GenBank/DDBJ databases">
        <title>Planctomycetes of the genus Singulisphaera possess chitinolytic capabilities.</title>
        <authorList>
            <person name="Ivanova A."/>
        </authorList>
    </citation>
    <scope>NUCLEOTIDE SEQUENCE</scope>
    <source>
        <strain evidence="1">Ch08T</strain>
    </source>
</reference>
<organism evidence="1">
    <name type="scientific">Singulisphaera sp. Ch08</name>
    <dbReference type="NCBI Taxonomy" id="3120278"/>
    <lineage>
        <taxon>Bacteria</taxon>
        <taxon>Pseudomonadati</taxon>
        <taxon>Planctomycetota</taxon>
        <taxon>Planctomycetia</taxon>
        <taxon>Isosphaerales</taxon>
        <taxon>Isosphaeraceae</taxon>
        <taxon>Singulisphaera</taxon>
    </lineage>
</organism>
<dbReference type="EMBL" id="CP155447">
    <property type="protein sequence ID" value="XBH02427.1"/>
    <property type="molecule type" value="Genomic_DNA"/>
</dbReference>
<dbReference type="AlphaFoldDB" id="A0AAU7CBA6"/>
<sequence length="89" mass="10113">MVRRSKPHPRHPLPLLPKHVQDRLTVLLDSCVAHARDLLQSGFGRCPRLDHSGQLFIREDGVNRHRLRLGDLLPKVAKSGEDGEVVRLE</sequence>
<name>A0AAU7CBA6_9BACT</name>